<evidence type="ECO:0000313" key="4">
    <source>
        <dbReference type="EMBL" id="MEE4596112.1"/>
    </source>
</evidence>
<comment type="caution">
    <text evidence="4">The sequence shown here is derived from an EMBL/GenBank/DDBJ whole genome shotgun (WGS) entry which is preliminary data.</text>
</comment>
<dbReference type="InterPro" id="IPR050834">
    <property type="entry name" value="Glycosyltransf_2"/>
</dbReference>
<dbReference type="PANTHER" id="PTHR43685">
    <property type="entry name" value="GLYCOSYLTRANSFERASE"/>
    <property type="match status" value="1"/>
</dbReference>
<dbReference type="InterPro" id="IPR027791">
    <property type="entry name" value="Galactosyl_T_C"/>
</dbReference>
<name>A0ABU7Q429_9ACTN</name>
<reference evidence="4 5" key="1">
    <citation type="submission" date="2023-11" db="EMBL/GenBank/DDBJ databases">
        <title>30 novel species of actinomycetes from the DSMZ collection.</title>
        <authorList>
            <person name="Nouioui I."/>
        </authorList>
    </citation>
    <scope>NUCLEOTIDE SEQUENCE [LARGE SCALE GENOMIC DNA]</scope>
    <source>
        <strain evidence="4 5">DSM 41524</strain>
    </source>
</reference>
<sequence length="291" mass="32045">MSGGVEVSVVMPTRDQATRLALTLESFARHAPSTLDWELIVVDDGSVDGTQEVARAYAGRLPLLTVPQPPSGRAAARNTGARMAHGTTLIFCDSDRICSPKLLGAHAAAQGDGSTIHVGEIREVYLSRLEDAQSEIVRDIAHGCAWLADRSRRPHFVAEVYRHVLDPSGTASSPAPWMCFFSGNLSLPRAMFERAGGFDERFVEWGMEHFELGYRLVHAGARIRYLPDAVSFHLAHRRPAEFYERGIMASGRLIRQLHNSFPTDEFVELSLGRSTVADFLAALSQESESVR</sequence>
<dbReference type="GO" id="GO:0016757">
    <property type="term" value="F:glycosyltransferase activity"/>
    <property type="evidence" value="ECO:0007669"/>
    <property type="project" value="UniProtKB-KW"/>
</dbReference>
<evidence type="ECO:0000259" key="2">
    <source>
        <dbReference type="Pfam" id="PF00535"/>
    </source>
</evidence>
<dbReference type="Pfam" id="PF02709">
    <property type="entry name" value="Glyco_transf_7C"/>
    <property type="match status" value="1"/>
</dbReference>
<evidence type="ECO:0000313" key="5">
    <source>
        <dbReference type="Proteomes" id="UP001354709"/>
    </source>
</evidence>
<dbReference type="InterPro" id="IPR029044">
    <property type="entry name" value="Nucleotide-diphossugar_trans"/>
</dbReference>
<keyword evidence="1 4" id="KW-0808">Transferase</keyword>
<keyword evidence="5" id="KW-1185">Reference proteome</keyword>
<evidence type="ECO:0000256" key="1">
    <source>
        <dbReference type="ARBA" id="ARBA00022679"/>
    </source>
</evidence>
<evidence type="ECO:0000259" key="3">
    <source>
        <dbReference type="Pfam" id="PF02709"/>
    </source>
</evidence>
<proteinExistence type="predicted"/>
<accession>A0ABU7Q429</accession>
<dbReference type="EC" id="2.4.-.-" evidence="4"/>
<dbReference type="Pfam" id="PF00535">
    <property type="entry name" value="Glycos_transf_2"/>
    <property type="match status" value="1"/>
</dbReference>
<feature type="domain" description="Galactosyltransferase C-terminal" evidence="3">
    <location>
        <begin position="176"/>
        <end position="228"/>
    </location>
</feature>
<protein>
    <submittedName>
        <fullName evidence="4">Glycosyltransferase</fullName>
        <ecNumber evidence="4">2.4.-.-</ecNumber>
    </submittedName>
</protein>
<feature type="domain" description="Glycosyltransferase 2-like" evidence="2">
    <location>
        <begin position="8"/>
        <end position="135"/>
    </location>
</feature>
<organism evidence="4 5">
    <name type="scientific">Streptomyces asiaticus subsp. ignotus</name>
    <dbReference type="NCBI Taxonomy" id="3098222"/>
    <lineage>
        <taxon>Bacteria</taxon>
        <taxon>Bacillati</taxon>
        <taxon>Actinomycetota</taxon>
        <taxon>Actinomycetes</taxon>
        <taxon>Kitasatosporales</taxon>
        <taxon>Streptomycetaceae</taxon>
        <taxon>Streptomyces</taxon>
        <taxon>Streptomyces violaceusniger group</taxon>
    </lineage>
</organism>
<dbReference type="SUPFAM" id="SSF53448">
    <property type="entry name" value="Nucleotide-diphospho-sugar transferases"/>
    <property type="match status" value="1"/>
</dbReference>
<dbReference type="PANTHER" id="PTHR43685:SF3">
    <property type="entry name" value="SLR2126 PROTEIN"/>
    <property type="match status" value="1"/>
</dbReference>
<dbReference type="Gene3D" id="3.90.550.10">
    <property type="entry name" value="Spore Coat Polysaccharide Biosynthesis Protein SpsA, Chain A"/>
    <property type="match status" value="1"/>
</dbReference>
<dbReference type="Proteomes" id="UP001354709">
    <property type="component" value="Unassembled WGS sequence"/>
</dbReference>
<dbReference type="RefSeq" id="WP_330812630.1">
    <property type="nucleotide sequence ID" value="NZ_JAZBJO010000023.1"/>
</dbReference>
<keyword evidence="4" id="KW-0328">Glycosyltransferase</keyword>
<dbReference type="InterPro" id="IPR001173">
    <property type="entry name" value="Glyco_trans_2-like"/>
</dbReference>
<gene>
    <name evidence="4" type="ORF">V2J94_30175</name>
</gene>
<dbReference type="EMBL" id="JAZBJO010000023">
    <property type="protein sequence ID" value="MEE4596112.1"/>
    <property type="molecule type" value="Genomic_DNA"/>
</dbReference>